<dbReference type="Proteomes" id="UP000233556">
    <property type="component" value="Unassembled WGS sequence"/>
</dbReference>
<evidence type="ECO:0000313" key="1">
    <source>
        <dbReference type="EMBL" id="PKU27072.1"/>
    </source>
</evidence>
<organism evidence="1 2">
    <name type="scientific">Limosa lapponica baueri</name>
    <dbReference type="NCBI Taxonomy" id="1758121"/>
    <lineage>
        <taxon>Eukaryota</taxon>
        <taxon>Metazoa</taxon>
        <taxon>Chordata</taxon>
        <taxon>Craniata</taxon>
        <taxon>Vertebrata</taxon>
        <taxon>Euteleostomi</taxon>
        <taxon>Archelosauria</taxon>
        <taxon>Archosauria</taxon>
        <taxon>Dinosauria</taxon>
        <taxon>Saurischia</taxon>
        <taxon>Theropoda</taxon>
        <taxon>Coelurosauria</taxon>
        <taxon>Aves</taxon>
        <taxon>Neognathae</taxon>
        <taxon>Neoaves</taxon>
        <taxon>Charadriiformes</taxon>
        <taxon>Scolopacidae</taxon>
        <taxon>Limosa</taxon>
    </lineage>
</organism>
<evidence type="ECO:0000313" key="2">
    <source>
        <dbReference type="Proteomes" id="UP000233556"/>
    </source>
</evidence>
<dbReference type="PANTHER" id="PTHR22771:SF4">
    <property type="entry name" value="CULLIN 7-RELATED"/>
    <property type="match status" value="1"/>
</dbReference>
<name>A0A2I0SZX0_LIMLA</name>
<sequence>MAKYDWRLPFATEGGVRAVLACMQQHASSALVQQAGLAALKVLVGAVSGEAGGAGGKPLPLNHADAQMMREIFASIGSASSEGSASLLSAIPAAMSTMQRVPGGSSGVENGLLVVNMLMDSHRGLAEQLASCDLPAVLQSCLWDGQSTGCPHAMLALSAINRLAEHRPPLGPETAGTCHPHPLPCHGPRGAAGRAASPGRAPLEWLGRARVSLSQKAERPHWT</sequence>
<dbReference type="EMBL" id="KZ531867">
    <property type="protein sequence ID" value="PKU27072.1"/>
    <property type="molecule type" value="Genomic_DNA"/>
</dbReference>
<proteinExistence type="predicted"/>
<dbReference type="PANTHER" id="PTHR22771">
    <property type="entry name" value="CULLIN AND GALACTOSE-BINDING DOMAIN-CONTAINING"/>
    <property type="match status" value="1"/>
</dbReference>
<accession>A0A2I0SZX0</accession>
<gene>
    <name evidence="1" type="ORF">llap_22624</name>
</gene>
<reference evidence="2" key="2">
    <citation type="submission" date="2017-12" db="EMBL/GenBank/DDBJ databases">
        <title>Genome sequence of the Bar-tailed Godwit (Limosa lapponica baueri).</title>
        <authorList>
            <person name="Lima N.C.B."/>
            <person name="Parody-Merino A.M."/>
            <person name="Battley P.F."/>
            <person name="Fidler A.E."/>
            <person name="Prosdocimi F."/>
        </authorList>
    </citation>
    <scope>NUCLEOTIDE SEQUENCE [LARGE SCALE GENOMIC DNA]</scope>
</reference>
<keyword evidence="2" id="KW-1185">Reference proteome</keyword>
<protein>
    <submittedName>
        <fullName evidence="1">Uncharacterized protein</fullName>
    </submittedName>
</protein>
<dbReference type="InterPro" id="IPR045093">
    <property type="entry name" value="Cullin"/>
</dbReference>
<dbReference type="AlphaFoldDB" id="A0A2I0SZX0"/>
<reference evidence="2" key="1">
    <citation type="submission" date="2017-11" db="EMBL/GenBank/DDBJ databases">
        <authorList>
            <person name="Lima N.C."/>
            <person name="Parody-Merino A.M."/>
            <person name="Battley P.F."/>
            <person name="Fidler A.E."/>
            <person name="Prosdocimi F."/>
        </authorList>
    </citation>
    <scope>NUCLEOTIDE SEQUENCE [LARGE SCALE GENOMIC DNA]</scope>
</reference>
<dbReference type="OrthoDB" id="9908599at2759"/>